<dbReference type="Gene3D" id="1.10.472.10">
    <property type="entry name" value="Cyclin-like"/>
    <property type="match status" value="2"/>
</dbReference>
<dbReference type="Pfam" id="PF00134">
    <property type="entry name" value="Cyclin_N"/>
    <property type="match status" value="1"/>
</dbReference>
<proteinExistence type="predicted"/>
<evidence type="ECO:0000313" key="4">
    <source>
        <dbReference type="Proteomes" id="UP001168990"/>
    </source>
</evidence>
<keyword evidence="4" id="KW-1185">Reference proteome</keyword>
<dbReference type="InterPro" id="IPR036915">
    <property type="entry name" value="Cyclin-like_sf"/>
</dbReference>
<comment type="caution">
    <text evidence="3">The sequence shown here is derived from an EMBL/GenBank/DDBJ whole genome shotgun (WGS) entry which is preliminary data.</text>
</comment>
<evidence type="ECO:0000259" key="2">
    <source>
        <dbReference type="Pfam" id="PF00134"/>
    </source>
</evidence>
<dbReference type="InterPro" id="IPR006671">
    <property type="entry name" value="Cyclin_N"/>
</dbReference>
<dbReference type="EMBL" id="JAQQBS010000002">
    <property type="protein sequence ID" value="KAK0174207.1"/>
    <property type="molecule type" value="Genomic_DNA"/>
</dbReference>
<dbReference type="GO" id="GO:0044772">
    <property type="term" value="P:mitotic cell cycle phase transition"/>
    <property type="evidence" value="ECO:0007669"/>
    <property type="project" value="InterPro"/>
</dbReference>
<sequence length="553" mass="64179">MSREALKSVQSSQLRSRRARDMNKLETIDKENVIQDDQNRQFSKGAIPKVPIAKSNLKKSSYSNVFDVNIPTSSSMLFSKDPKEIKGHFRTKSDDTYSTAYRDTQFSIYNENTENISEIKTNRGEYGNEALYKKSRAFFLQQIQNSSRFNTEINSPLAKRVVVKQESIEAFRKAKEVFVINDEAEKVRKQRDLKLENIKSHNKNIPKLECRRIGELKVLNSKSNQNITPDDTNNILPPQEMIKVVHKHKKTENILHPNVVLTTVNFNYFNDICYIKDIINFYIEKEKSRRRFNLRIRRQNINLEQRKILIKHLMKIHKDYNYSSFIAYQAARMLHDILDAKQISIKELQLVELSSLWIALKNNILGYALPDASRIISFSDGAYTKEDLYKCEKNILKTLDFNVSYADPYSVFSYSMVAHENYVFMPKDSNIIYYYGNYMLDVALFDENLMDLSPILLGCAAAEMSLAITLAPEEAFTDPVHNHWRSDCAKANFTPAEILRVQSLILRLIIKSSYTINPEHVIFKKYKRSRYGRVSYSLILSVSKLFSSSKDGT</sequence>
<accession>A0AA39KUI4</accession>
<dbReference type="AlphaFoldDB" id="A0AA39KUI4"/>
<reference evidence="3" key="2">
    <citation type="submission" date="2023-03" db="EMBL/GenBank/DDBJ databases">
        <authorList>
            <person name="Inwood S.N."/>
            <person name="Skelly J.G."/>
            <person name="Guhlin J."/>
            <person name="Harrop T.W.R."/>
            <person name="Goldson S.G."/>
            <person name="Dearden P.K."/>
        </authorList>
    </citation>
    <scope>NUCLEOTIDE SEQUENCE</scope>
    <source>
        <strain evidence="3">Irish</strain>
        <tissue evidence="3">Whole body</tissue>
    </source>
</reference>
<dbReference type="PANTHER" id="PTHR10177">
    <property type="entry name" value="CYCLINS"/>
    <property type="match status" value="1"/>
</dbReference>
<gene>
    <name evidence="3" type="ORF">PV328_007316</name>
</gene>
<evidence type="ECO:0000256" key="1">
    <source>
        <dbReference type="SAM" id="MobiDB-lite"/>
    </source>
</evidence>
<dbReference type="SUPFAM" id="SSF47954">
    <property type="entry name" value="Cyclin-like"/>
    <property type="match status" value="2"/>
</dbReference>
<evidence type="ECO:0000313" key="3">
    <source>
        <dbReference type="EMBL" id="KAK0174207.1"/>
    </source>
</evidence>
<feature type="domain" description="Cyclin N-terminal" evidence="2">
    <location>
        <begin position="277"/>
        <end position="403"/>
    </location>
</feature>
<organism evidence="3 4">
    <name type="scientific">Microctonus aethiopoides</name>
    <dbReference type="NCBI Taxonomy" id="144406"/>
    <lineage>
        <taxon>Eukaryota</taxon>
        <taxon>Metazoa</taxon>
        <taxon>Ecdysozoa</taxon>
        <taxon>Arthropoda</taxon>
        <taxon>Hexapoda</taxon>
        <taxon>Insecta</taxon>
        <taxon>Pterygota</taxon>
        <taxon>Neoptera</taxon>
        <taxon>Endopterygota</taxon>
        <taxon>Hymenoptera</taxon>
        <taxon>Apocrita</taxon>
        <taxon>Ichneumonoidea</taxon>
        <taxon>Braconidae</taxon>
        <taxon>Euphorinae</taxon>
        <taxon>Microctonus</taxon>
    </lineage>
</organism>
<protein>
    <recommendedName>
        <fullName evidence="2">Cyclin N-terminal domain-containing protein</fullName>
    </recommendedName>
</protein>
<reference evidence="3" key="1">
    <citation type="journal article" date="2023" name="bioRxiv">
        <title>Scaffold-level genome assemblies of two parasitoid biocontrol wasps reveal the parthenogenesis mechanism and an associated novel virus.</title>
        <authorList>
            <person name="Inwood S."/>
            <person name="Skelly J."/>
            <person name="Guhlin J."/>
            <person name="Harrop T."/>
            <person name="Goldson S."/>
            <person name="Dearden P."/>
        </authorList>
    </citation>
    <scope>NUCLEOTIDE SEQUENCE</scope>
    <source>
        <strain evidence="3">Irish</strain>
        <tissue evidence="3">Whole body</tissue>
    </source>
</reference>
<dbReference type="InterPro" id="IPR039361">
    <property type="entry name" value="Cyclin"/>
</dbReference>
<feature type="region of interest" description="Disordered" evidence="1">
    <location>
        <begin position="1"/>
        <end position="22"/>
    </location>
</feature>
<name>A0AA39KUI4_9HYME</name>
<dbReference type="Proteomes" id="UP001168990">
    <property type="component" value="Unassembled WGS sequence"/>
</dbReference>
<dbReference type="GO" id="GO:0016538">
    <property type="term" value="F:cyclin-dependent protein serine/threonine kinase regulator activity"/>
    <property type="evidence" value="ECO:0007669"/>
    <property type="project" value="InterPro"/>
</dbReference>